<keyword evidence="3" id="KW-1185">Reference proteome</keyword>
<evidence type="ECO:0000313" key="3">
    <source>
        <dbReference type="Proteomes" id="UP000558488"/>
    </source>
</evidence>
<feature type="compositionally biased region" description="Basic and acidic residues" evidence="1">
    <location>
        <begin position="1"/>
        <end position="11"/>
    </location>
</feature>
<sequence length="133" mass="14754">MATFQTKKDPLLRGVSPTPSKIPVRSKRRPPLPSPKPCDLERENQDPKRLEQKSSTQRPLVDSAGHRPKATHQTQKSERLVGSTVLRKPLEELRPSPKEQSVGPGPPPQKVPAPGKLFALRNPLLPSAKCHLF</sequence>
<organism evidence="2 3">
    <name type="scientific">Pipistrellus kuhlii</name>
    <name type="common">Kuhl's pipistrelle</name>
    <dbReference type="NCBI Taxonomy" id="59472"/>
    <lineage>
        <taxon>Eukaryota</taxon>
        <taxon>Metazoa</taxon>
        <taxon>Chordata</taxon>
        <taxon>Craniata</taxon>
        <taxon>Vertebrata</taxon>
        <taxon>Euteleostomi</taxon>
        <taxon>Mammalia</taxon>
        <taxon>Eutheria</taxon>
        <taxon>Laurasiatheria</taxon>
        <taxon>Chiroptera</taxon>
        <taxon>Yangochiroptera</taxon>
        <taxon>Vespertilionidae</taxon>
        <taxon>Pipistrellus</taxon>
    </lineage>
</organism>
<feature type="compositionally biased region" description="Basic and acidic residues" evidence="1">
    <location>
        <begin position="38"/>
        <end position="52"/>
    </location>
</feature>
<name>A0A7J7ZN10_PIPKU</name>
<reference evidence="2 3" key="1">
    <citation type="journal article" date="2020" name="Nature">
        <title>Six reference-quality genomes reveal evolution of bat adaptations.</title>
        <authorList>
            <person name="Jebb D."/>
            <person name="Huang Z."/>
            <person name="Pippel M."/>
            <person name="Hughes G.M."/>
            <person name="Lavrichenko K."/>
            <person name="Devanna P."/>
            <person name="Winkler S."/>
            <person name="Jermiin L.S."/>
            <person name="Skirmuntt E.C."/>
            <person name="Katzourakis A."/>
            <person name="Burkitt-Gray L."/>
            <person name="Ray D.A."/>
            <person name="Sullivan K.A.M."/>
            <person name="Roscito J.G."/>
            <person name="Kirilenko B.M."/>
            <person name="Davalos L.M."/>
            <person name="Corthals A.P."/>
            <person name="Power M.L."/>
            <person name="Jones G."/>
            <person name="Ransome R.D."/>
            <person name="Dechmann D.K.N."/>
            <person name="Locatelli A.G."/>
            <person name="Puechmaille S.J."/>
            <person name="Fedrigo O."/>
            <person name="Jarvis E.D."/>
            <person name="Hiller M."/>
            <person name="Vernes S.C."/>
            <person name="Myers E.W."/>
            <person name="Teeling E.C."/>
        </authorList>
    </citation>
    <scope>NUCLEOTIDE SEQUENCE [LARGE SCALE GENOMIC DNA]</scope>
    <source>
        <strain evidence="2">MPipKuh1</strain>
        <tissue evidence="2">Flight muscle</tissue>
    </source>
</reference>
<proteinExistence type="predicted"/>
<evidence type="ECO:0000256" key="1">
    <source>
        <dbReference type="SAM" id="MobiDB-lite"/>
    </source>
</evidence>
<dbReference type="AlphaFoldDB" id="A0A7J7ZN10"/>
<accession>A0A7J7ZN10</accession>
<gene>
    <name evidence="2" type="ORF">mPipKuh1_018097</name>
</gene>
<feature type="region of interest" description="Disordered" evidence="1">
    <location>
        <begin position="1"/>
        <end position="115"/>
    </location>
</feature>
<feature type="compositionally biased region" description="Basic and acidic residues" evidence="1">
    <location>
        <begin position="88"/>
        <end position="97"/>
    </location>
</feature>
<protein>
    <submittedName>
        <fullName evidence="2">Trophinin associated protein</fullName>
    </submittedName>
</protein>
<evidence type="ECO:0000313" key="2">
    <source>
        <dbReference type="EMBL" id="KAF6375653.1"/>
    </source>
</evidence>
<dbReference type="PANTHER" id="PTHR15289:SF3">
    <property type="entry name" value="TASTIN"/>
    <property type="match status" value="1"/>
</dbReference>
<comment type="caution">
    <text evidence="2">The sequence shown here is derived from an EMBL/GenBank/DDBJ whole genome shotgun (WGS) entry which is preliminary data.</text>
</comment>
<dbReference type="InterPro" id="IPR026133">
    <property type="entry name" value="Tastin"/>
</dbReference>
<dbReference type="EMBL" id="JACAGB010000003">
    <property type="protein sequence ID" value="KAF6375653.1"/>
    <property type="molecule type" value="Genomic_DNA"/>
</dbReference>
<dbReference type="Proteomes" id="UP000558488">
    <property type="component" value="Unassembled WGS sequence"/>
</dbReference>
<dbReference type="PANTHER" id="PTHR15289">
    <property type="entry name" value="TASTIN"/>
    <property type="match status" value="1"/>
</dbReference>